<feature type="domain" description="RING-type" evidence="6">
    <location>
        <begin position="15"/>
        <end position="58"/>
    </location>
</feature>
<evidence type="ECO:0000259" key="6">
    <source>
        <dbReference type="PROSITE" id="PS50089"/>
    </source>
</evidence>
<dbReference type="Gene3D" id="3.30.40.10">
    <property type="entry name" value="Zinc/RING finger domain, C3HC4 (zinc finger)"/>
    <property type="match status" value="1"/>
</dbReference>
<dbReference type="InterPro" id="IPR051051">
    <property type="entry name" value="E3_ubiq-ligase_TRIM/RNF"/>
</dbReference>
<accession>A0A6P8TJI6</accession>
<dbReference type="Pfam" id="PF25600">
    <property type="entry name" value="TRIM_CC"/>
    <property type="match status" value="1"/>
</dbReference>
<evidence type="ECO:0000256" key="4">
    <source>
        <dbReference type="PROSITE-ProRule" id="PRU00175"/>
    </source>
</evidence>
<dbReference type="AlphaFoldDB" id="A0A6P8TJI6"/>
<dbReference type="InterPro" id="IPR013083">
    <property type="entry name" value="Znf_RING/FYVE/PHD"/>
</dbReference>
<protein>
    <submittedName>
        <fullName evidence="8">Tripartite motif-containing protein 65-like</fullName>
    </submittedName>
</protein>
<keyword evidence="2 4" id="KW-0863">Zinc-finger</keyword>
<dbReference type="InterPro" id="IPR027370">
    <property type="entry name" value="Znf-RING_euk"/>
</dbReference>
<dbReference type="RefSeq" id="XP_034064186.1">
    <property type="nucleotide sequence ID" value="XM_034208295.1"/>
</dbReference>
<evidence type="ECO:0000256" key="5">
    <source>
        <dbReference type="SAM" id="Coils"/>
    </source>
</evidence>
<dbReference type="PANTHER" id="PTHR25465:SF5">
    <property type="entry name" value="E3 UBIQUITIN_ISG15 LIGASE TRIM25-RELATED"/>
    <property type="match status" value="1"/>
</dbReference>
<dbReference type="PANTHER" id="PTHR25465">
    <property type="entry name" value="B-BOX DOMAIN CONTAINING"/>
    <property type="match status" value="1"/>
</dbReference>
<keyword evidence="3" id="KW-0862">Zinc</keyword>
<evidence type="ECO:0000313" key="7">
    <source>
        <dbReference type="Proteomes" id="UP000515161"/>
    </source>
</evidence>
<evidence type="ECO:0000256" key="3">
    <source>
        <dbReference type="ARBA" id="ARBA00022833"/>
    </source>
</evidence>
<dbReference type="InterPro" id="IPR001841">
    <property type="entry name" value="Znf_RING"/>
</dbReference>
<dbReference type="SMART" id="SM00184">
    <property type="entry name" value="RING"/>
    <property type="match status" value="1"/>
</dbReference>
<name>A0A6P8TJI6_GYMAC</name>
<evidence type="ECO:0000256" key="2">
    <source>
        <dbReference type="ARBA" id="ARBA00022771"/>
    </source>
</evidence>
<dbReference type="Pfam" id="PF13445">
    <property type="entry name" value="zf-RING_UBOX"/>
    <property type="match status" value="1"/>
</dbReference>
<dbReference type="InterPro" id="IPR058030">
    <property type="entry name" value="TRIM8/14/16/25/29/45/65_CC"/>
</dbReference>
<feature type="coiled-coil region" evidence="5">
    <location>
        <begin position="101"/>
        <end position="196"/>
    </location>
</feature>
<dbReference type="InParanoid" id="A0A6P8TJI6"/>
<gene>
    <name evidence="8" type="primary">LOC117541164</name>
</gene>
<evidence type="ECO:0000256" key="1">
    <source>
        <dbReference type="ARBA" id="ARBA00022723"/>
    </source>
</evidence>
<sequence length="203" mass="23917">MAQRRSQLDLDSISCWICLDVMKDPVTIPCGHSYCMDCITNYWDGEEQKKKKSCPQCRKAFTPRSALVKNTMLSFLVEQLNRTELLTLKRSRAQKEINVSLQKTQQRMQDRKEEVKPLQEEEDAINCSADKALEESEKIFTELIRLLEKRRSEVKQQIKTEHETEISRVRDLRRNLEKEISELKNTETELKEISSSTFHRGFF</sequence>
<dbReference type="InterPro" id="IPR017907">
    <property type="entry name" value="Znf_RING_CS"/>
</dbReference>
<keyword evidence="5" id="KW-0175">Coiled coil</keyword>
<dbReference type="PROSITE" id="PS00518">
    <property type="entry name" value="ZF_RING_1"/>
    <property type="match status" value="1"/>
</dbReference>
<evidence type="ECO:0000313" key="8">
    <source>
        <dbReference type="RefSeq" id="XP_034064186.1"/>
    </source>
</evidence>
<keyword evidence="7" id="KW-1185">Reference proteome</keyword>
<reference evidence="8" key="1">
    <citation type="submission" date="2025-08" db="UniProtKB">
        <authorList>
            <consortium name="RefSeq"/>
        </authorList>
    </citation>
    <scope>IDENTIFICATION</scope>
</reference>
<dbReference type="KEGG" id="gacu:117541164"/>
<dbReference type="OrthoDB" id="8831356at2759"/>
<dbReference type="SUPFAM" id="SSF57850">
    <property type="entry name" value="RING/U-box"/>
    <property type="match status" value="1"/>
</dbReference>
<keyword evidence="1" id="KW-0479">Metal-binding</keyword>
<dbReference type="GO" id="GO:0008270">
    <property type="term" value="F:zinc ion binding"/>
    <property type="evidence" value="ECO:0007669"/>
    <property type="project" value="UniProtKB-KW"/>
</dbReference>
<dbReference type="PROSITE" id="PS50089">
    <property type="entry name" value="ZF_RING_2"/>
    <property type="match status" value="1"/>
</dbReference>
<proteinExistence type="predicted"/>
<dbReference type="Proteomes" id="UP000515161">
    <property type="component" value="Unplaced"/>
</dbReference>
<dbReference type="GeneID" id="117541164"/>
<organism evidence="7 8">
    <name type="scientific">Gymnodraco acuticeps</name>
    <name type="common">Antarctic dragonfish</name>
    <dbReference type="NCBI Taxonomy" id="8218"/>
    <lineage>
        <taxon>Eukaryota</taxon>
        <taxon>Metazoa</taxon>
        <taxon>Chordata</taxon>
        <taxon>Craniata</taxon>
        <taxon>Vertebrata</taxon>
        <taxon>Euteleostomi</taxon>
        <taxon>Actinopterygii</taxon>
        <taxon>Neopterygii</taxon>
        <taxon>Teleostei</taxon>
        <taxon>Neoteleostei</taxon>
        <taxon>Acanthomorphata</taxon>
        <taxon>Eupercaria</taxon>
        <taxon>Perciformes</taxon>
        <taxon>Notothenioidei</taxon>
        <taxon>Bathydraconidae</taxon>
        <taxon>Gymnodraco</taxon>
    </lineage>
</organism>